<evidence type="ECO:0000256" key="4">
    <source>
        <dbReference type="ARBA" id="ARBA00022692"/>
    </source>
</evidence>
<name>A0A562I8Y1_MICOL</name>
<dbReference type="RefSeq" id="WP_145774063.1">
    <property type="nucleotide sequence ID" value="NZ_BAAATQ010000085.1"/>
</dbReference>
<evidence type="ECO:0000256" key="5">
    <source>
        <dbReference type="ARBA" id="ARBA00022989"/>
    </source>
</evidence>
<reference evidence="10 11" key="1">
    <citation type="submission" date="2019-07" db="EMBL/GenBank/DDBJ databases">
        <title>R&amp;d 2014.</title>
        <authorList>
            <person name="Klenk H.-P."/>
        </authorList>
    </citation>
    <scope>NUCLEOTIDE SEQUENCE [LARGE SCALE GENOMIC DNA]</scope>
    <source>
        <strain evidence="10 11">DSM 43868</strain>
    </source>
</reference>
<dbReference type="InterPro" id="IPR020846">
    <property type="entry name" value="MFS_dom"/>
</dbReference>
<feature type="transmembrane region" description="Helical" evidence="8">
    <location>
        <begin position="165"/>
        <end position="184"/>
    </location>
</feature>
<evidence type="ECO:0000256" key="2">
    <source>
        <dbReference type="ARBA" id="ARBA00022448"/>
    </source>
</evidence>
<dbReference type="Gene3D" id="1.20.1720.10">
    <property type="entry name" value="Multidrug resistance protein D"/>
    <property type="match status" value="1"/>
</dbReference>
<evidence type="ECO:0000256" key="7">
    <source>
        <dbReference type="SAM" id="MobiDB-lite"/>
    </source>
</evidence>
<gene>
    <name evidence="10" type="ORF">JD77_02092</name>
</gene>
<keyword evidence="4 8" id="KW-0812">Transmembrane</keyword>
<feature type="transmembrane region" description="Helical" evidence="8">
    <location>
        <begin position="358"/>
        <end position="377"/>
    </location>
</feature>
<evidence type="ECO:0000313" key="11">
    <source>
        <dbReference type="Proteomes" id="UP000319825"/>
    </source>
</evidence>
<accession>A0A562I8Y1</accession>
<feature type="transmembrane region" description="Helical" evidence="8">
    <location>
        <begin position="73"/>
        <end position="91"/>
    </location>
</feature>
<feature type="transmembrane region" description="Helical" evidence="8">
    <location>
        <begin position="255"/>
        <end position="275"/>
    </location>
</feature>
<dbReference type="PROSITE" id="PS50850">
    <property type="entry name" value="MFS"/>
    <property type="match status" value="1"/>
</dbReference>
<evidence type="ECO:0000259" key="9">
    <source>
        <dbReference type="PROSITE" id="PS50850"/>
    </source>
</evidence>
<dbReference type="SUPFAM" id="SSF103473">
    <property type="entry name" value="MFS general substrate transporter"/>
    <property type="match status" value="1"/>
</dbReference>
<sequence>MKLGQPKGDSFGSLAETVQPRRLIVGRYRSLRERQLALLVVCAGALAIVIDTSVVNVALPFLAKDLDFSASELSWVVNAYVIPFGGLQLFAGRLGDLIGPKRLFIGGMALFTAASLACGLAQSGGMLIAARFAQGVGGALAAAVVLSIVVAMFPKPGEQAKAIGLYSLVSSVGAALGLIGGAAITEALGWNWVFFVNLPIGAAAIVLGYRLLDDEREAGERGIDALGAVLITACLMLAVYTIVQTSGTEGSAVRTWVLTGVSVLLLVAFLVRQALASNPLVPLSIFRARNVSAANLVQALMVAGMSGMFFLGALYLQQVLALSVLEVGFAFVPTATVVAICSIKVAPKLMKKVDARTVLLPGLLCITAGLLLLSRVPADGDYFTDVLPAMLLLGVGAGVGYPAALTIVLADATTSDRGLRSGLVNTTQQFGPAIGLAVLATLAAHHTGGLLGDGRPTVEALTAGYHLAFLVGAGFAAAGIVLTLLVVQPAVPRSAPNVLDEARTRQDSDQDDVGVTDPDFLTLGMGGTGMMSMLWSVAMGRRAVGVELRGSPYVSVMRWTVCEDVYHHLALIDRMMLERYGEEGVPRRGDGVLLKLADCFYTSYTDPGSVRGDEIITGFAADSHIGGIARYHEHIDDRFRDGRPHREVSMPEPIVAPTQVDPALQGRPMREVLDSPSAFQVGAEELLVVLRRYLEGIEAMDLARGVPPRVRILNYHRAVAVDENEPSGWRRMLPRRRAHTEEGFVVGPDGRVRVRVEAVRELDYKGSFRRVRVPNSRVIDLGTPRLFMIAQGLDSRDARRLGFRQQPVLIDHGDGRGAVPAETDYLAGNVDIYLADRIRHRVASDFDAAGNEYWVRQVAIGHEGDAQIGWVLAEVPEYRTFDPILAGLVPPGTPKGSKRFFAGHQLLLRQYFLDQVSLITEIPRAEMERNQLSYGPKLFTIAERVGQDALVAPNGVVAGDSFGNGHFVHSGGVMTGIVGHAWRVLRFWQAVDAGTDERTAIRQLADEIKADTDDWLAHSAELFARPTPRATVAEPQERERQRALAEATRYRRSIVPQRYPDEWSRIQLRTGRIYAYGLPPIDPVPPALRTEPAATSMASGSMTRTGGSGGMSSDAMATNEMAADDMAGATRM</sequence>
<feature type="transmembrane region" description="Helical" evidence="8">
    <location>
        <begin position="36"/>
        <end position="61"/>
    </location>
</feature>
<feature type="region of interest" description="Disordered" evidence="7">
    <location>
        <begin position="1091"/>
        <end position="1115"/>
    </location>
</feature>
<protein>
    <submittedName>
        <fullName evidence="10">EmrB/QacA subfamily drug resistance transporter</fullName>
    </submittedName>
</protein>
<evidence type="ECO:0000256" key="1">
    <source>
        <dbReference type="ARBA" id="ARBA00004651"/>
    </source>
</evidence>
<dbReference type="GO" id="GO:0022857">
    <property type="term" value="F:transmembrane transporter activity"/>
    <property type="evidence" value="ECO:0007669"/>
    <property type="project" value="InterPro"/>
</dbReference>
<feature type="transmembrane region" description="Helical" evidence="8">
    <location>
        <begin position="223"/>
        <end position="243"/>
    </location>
</feature>
<proteinExistence type="predicted"/>
<dbReference type="Proteomes" id="UP000319825">
    <property type="component" value="Unassembled WGS sequence"/>
</dbReference>
<feature type="domain" description="Major facilitator superfamily (MFS) profile" evidence="9">
    <location>
        <begin position="37"/>
        <end position="491"/>
    </location>
</feature>
<feature type="transmembrane region" description="Helical" evidence="8">
    <location>
        <begin position="190"/>
        <end position="211"/>
    </location>
</feature>
<dbReference type="AlphaFoldDB" id="A0A562I8Y1"/>
<evidence type="ECO:0000256" key="8">
    <source>
        <dbReference type="SAM" id="Phobius"/>
    </source>
</evidence>
<organism evidence="10 11">
    <name type="scientific">Micromonospora olivasterospora</name>
    <dbReference type="NCBI Taxonomy" id="1880"/>
    <lineage>
        <taxon>Bacteria</taxon>
        <taxon>Bacillati</taxon>
        <taxon>Actinomycetota</taxon>
        <taxon>Actinomycetes</taxon>
        <taxon>Micromonosporales</taxon>
        <taxon>Micromonosporaceae</taxon>
        <taxon>Micromonospora</taxon>
    </lineage>
</organism>
<dbReference type="Pfam" id="PF07690">
    <property type="entry name" value="MFS_1"/>
    <property type="match status" value="1"/>
</dbReference>
<feature type="transmembrane region" description="Helical" evidence="8">
    <location>
        <begin position="328"/>
        <end position="346"/>
    </location>
</feature>
<keyword evidence="11" id="KW-1185">Reference proteome</keyword>
<dbReference type="PANTHER" id="PTHR42718">
    <property type="entry name" value="MAJOR FACILITATOR SUPERFAMILY MULTIDRUG TRANSPORTER MFSC"/>
    <property type="match status" value="1"/>
</dbReference>
<evidence type="ECO:0000256" key="3">
    <source>
        <dbReference type="ARBA" id="ARBA00022475"/>
    </source>
</evidence>
<keyword evidence="2" id="KW-0813">Transport</keyword>
<feature type="compositionally biased region" description="Low complexity" evidence="7">
    <location>
        <begin position="1093"/>
        <end position="1105"/>
    </location>
</feature>
<comment type="caution">
    <text evidence="10">The sequence shown here is derived from an EMBL/GenBank/DDBJ whole genome shotgun (WGS) entry which is preliminary data.</text>
</comment>
<dbReference type="CDD" id="cd17321">
    <property type="entry name" value="MFS_MMR_MDR_like"/>
    <property type="match status" value="1"/>
</dbReference>
<feature type="transmembrane region" description="Helical" evidence="8">
    <location>
        <begin position="296"/>
        <end position="316"/>
    </location>
</feature>
<keyword evidence="3" id="KW-1003">Cell membrane</keyword>
<comment type="subcellular location">
    <subcellularLocation>
        <location evidence="1">Cell membrane</location>
        <topology evidence="1">Multi-pass membrane protein</topology>
    </subcellularLocation>
</comment>
<feature type="transmembrane region" description="Helical" evidence="8">
    <location>
        <begin position="128"/>
        <end position="153"/>
    </location>
</feature>
<dbReference type="InterPro" id="IPR036259">
    <property type="entry name" value="MFS_trans_sf"/>
</dbReference>
<feature type="transmembrane region" description="Helical" evidence="8">
    <location>
        <begin position="463"/>
        <end position="487"/>
    </location>
</feature>
<evidence type="ECO:0000313" key="10">
    <source>
        <dbReference type="EMBL" id="TWH67123.1"/>
    </source>
</evidence>
<evidence type="ECO:0000256" key="6">
    <source>
        <dbReference type="ARBA" id="ARBA00023136"/>
    </source>
</evidence>
<feature type="transmembrane region" description="Helical" evidence="8">
    <location>
        <begin position="430"/>
        <end position="451"/>
    </location>
</feature>
<dbReference type="OrthoDB" id="9807274at2"/>
<dbReference type="GO" id="GO:0005886">
    <property type="term" value="C:plasma membrane"/>
    <property type="evidence" value="ECO:0007669"/>
    <property type="project" value="UniProtKB-SubCell"/>
</dbReference>
<feature type="transmembrane region" description="Helical" evidence="8">
    <location>
        <begin position="389"/>
        <end position="410"/>
    </location>
</feature>
<feature type="transmembrane region" description="Helical" evidence="8">
    <location>
        <begin position="103"/>
        <end position="122"/>
    </location>
</feature>
<keyword evidence="6 8" id="KW-0472">Membrane</keyword>
<dbReference type="EMBL" id="VLKE01000001">
    <property type="protein sequence ID" value="TWH67123.1"/>
    <property type="molecule type" value="Genomic_DNA"/>
</dbReference>
<dbReference type="InterPro" id="IPR011701">
    <property type="entry name" value="MFS"/>
</dbReference>
<dbReference type="Gene3D" id="1.20.1250.20">
    <property type="entry name" value="MFS general substrate transporter like domains"/>
    <property type="match status" value="1"/>
</dbReference>
<keyword evidence="5 8" id="KW-1133">Transmembrane helix</keyword>
<dbReference type="PANTHER" id="PTHR42718:SF46">
    <property type="entry name" value="BLR6921 PROTEIN"/>
    <property type="match status" value="1"/>
</dbReference>